<keyword evidence="1" id="KW-0812">Transmembrane</keyword>
<evidence type="ECO:0000256" key="1">
    <source>
        <dbReference type="SAM" id="Phobius"/>
    </source>
</evidence>
<keyword evidence="3" id="KW-1185">Reference proteome</keyword>
<name>A0A167TLY1_9BACL</name>
<proteinExistence type="predicted"/>
<dbReference type="Proteomes" id="UP000076865">
    <property type="component" value="Chromosome"/>
</dbReference>
<dbReference type="KEGG" id="aamy:GFC30_2858"/>
<accession>A0A167TLY1</accession>
<evidence type="ECO:0000313" key="3">
    <source>
        <dbReference type="Proteomes" id="UP000076865"/>
    </source>
</evidence>
<gene>
    <name evidence="2" type="ORF">GFC30_2858</name>
</gene>
<reference evidence="2 3" key="1">
    <citation type="journal article" date="2006" name="Syst. Appl. Microbiol.">
        <title>Anoxybacillus amylolyticus sp. nov., a thermophilic amylase producing bacterium isolated from Mount Rittmann (Antarctica).</title>
        <authorList>
            <person name="Poli A."/>
            <person name="Esposito E."/>
            <person name="Lama L."/>
            <person name="Orlando P."/>
            <person name="Nicolaus G."/>
            <person name="de Appolonia F."/>
            <person name="Gambacorta A."/>
            <person name="Nicolaus B."/>
        </authorList>
    </citation>
    <scope>NUCLEOTIDE SEQUENCE [LARGE SCALE GENOMIC DNA]</scope>
    <source>
        <strain evidence="2 3">DSM 15939</strain>
    </source>
</reference>
<organism evidence="2 3">
    <name type="scientific">Anoxybacteroides amylolyticum</name>
    <dbReference type="NCBI Taxonomy" id="294699"/>
    <lineage>
        <taxon>Bacteria</taxon>
        <taxon>Bacillati</taxon>
        <taxon>Bacillota</taxon>
        <taxon>Bacilli</taxon>
        <taxon>Bacillales</taxon>
        <taxon>Anoxybacillaceae</taxon>
        <taxon>Anoxybacteroides</taxon>
    </lineage>
</organism>
<keyword evidence="1" id="KW-0472">Membrane</keyword>
<feature type="transmembrane region" description="Helical" evidence="1">
    <location>
        <begin position="30"/>
        <end position="52"/>
    </location>
</feature>
<evidence type="ECO:0000313" key="2">
    <source>
        <dbReference type="EMBL" id="ANB61400.1"/>
    </source>
</evidence>
<feature type="transmembrane region" description="Helical" evidence="1">
    <location>
        <begin position="64"/>
        <end position="82"/>
    </location>
</feature>
<dbReference type="AlphaFoldDB" id="A0A167TLY1"/>
<sequence>MSIHLFSFFIFALLFGRSIQYGVEKYIPSPILQSVVIVSVIAIFFITSSAVYKRYQLDKVKIKPTIWIPSLVVTLILAIALYELHILPS</sequence>
<protein>
    <submittedName>
        <fullName evidence="2">Putative membrane protein</fullName>
    </submittedName>
</protein>
<dbReference type="PATRIC" id="fig|294699.3.peg.2946"/>
<dbReference type="EMBL" id="CP015438">
    <property type="protein sequence ID" value="ANB61400.1"/>
    <property type="molecule type" value="Genomic_DNA"/>
</dbReference>
<keyword evidence="1" id="KW-1133">Transmembrane helix</keyword>